<dbReference type="PANTHER" id="PTHR47691">
    <property type="entry name" value="REGULATOR-RELATED"/>
    <property type="match status" value="1"/>
</dbReference>
<dbReference type="SUPFAM" id="SSF52540">
    <property type="entry name" value="P-loop containing nucleoside triphosphate hydrolases"/>
    <property type="match status" value="1"/>
</dbReference>
<protein>
    <recommendedName>
        <fullName evidence="2">AAA+ ATPase domain-containing protein</fullName>
    </recommendedName>
</protein>
<name>A0A1H2A1G8_9ACTN</name>
<evidence type="ECO:0000259" key="2">
    <source>
        <dbReference type="SMART" id="SM00382"/>
    </source>
</evidence>
<dbReference type="InterPro" id="IPR027417">
    <property type="entry name" value="P-loop_NTPase"/>
</dbReference>
<evidence type="ECO:0000256" key="1">
    <source>
        <dbReference type="SAM" id="MobiDB-lite"/>
    </source>
</evidence>
<dbReference type="SUPFAM" id="SSF48452">
    <property type="entry name" value="TPR-like"/>
    <property type="match status" value="2"/>
</dbReference>
<reference evidence="3 4" key="1">
    <citation type="submission" date="2016-10" db="EMBL/GenBank/DDBJ databases">
        <authorList>
            <person name="de Groot N.N."/>
        </authorList>
    </citation>
    <scope>NUCLEOTIDE SEQUENCE [LARGE SCALE GENOMIC DNA]</scope>
    <source>
        <strain evidence="3 4">DSM 43941</strain>
    </source>
</reference>
<proteinExistence type="predicted"/>
<dbReference type="OrthoDB" id="3884599at2"/>
<dbReference type="PANTHER" id="PTHR47691:SF3">
    <property type="entry name" value="HTH-TYPE TRANSCRIPTIONAL REGULATOR RV0890C-RELATED"/>
    <property type="match status" value="1"/>
</dbReference>
<dbReference type="STRING" id="113562.SAMN04489716_3603"/>
<dbReference type="InterPro" id="IPR011990">
    <property type="entry name" value="TPR-like_helical_dom_sf"/>
</dbReference>
<dbReference type="Gene3D" id="1.25.40.10">
    <property type="entry name" value="Tetratricopeptide repeat domain"/>
    <property type="match status" value="2"/>
</dbReference>
<dbReference type="RefSeq" id="WP_092545696.1">
    <property type="nucleotide sequence ID" value="NZ_BOMJ01000010.1"/>
</dbReference>
<dbReference type="EMBL" id="LT629758">
    <property type="protein sequence ID" value="SDT39562.1"/>
    <property type="molecule type" value="Genomic_DNA"/>
</dbReference>
<accession>A0A1H2A1G8</accession>
<sequence>MTAAVFVDRENALAAYDRFLLGPPGEVLAFSGMSGLGKSYLLAELARRTGSGKARILDLETLVEAAPGEHADVAFTLTDAVAAVAEEWTGARFKRYRAARDRADAALAEAYAKVPTVSLVARDGARLDQVTVTVVTDPVAVRASGIRSQHRDHLARALADDLAAHRPAGRVLLLDSVERLPFLDEVSGPGGQSTWFLSMLLPRLTAAGLRVVLAGREVPPGRPGTVHLPLEEWAPGHTAELLASRGFDDPELAAAIHRTCGGLPGWVDLAAAAVDAARESGVGLTAAEIARRAAVHPVRRWLPEVFLDRLPPAAHAVVTAAAVPRALGRATVAALLDDVPEGDGWFTALDRYAFVRTEPGRDGEMTRTLHPLVRTSLLESLRRDDPETLARLHERARDHFARTGSPVEELYHRLALRDPAAVAGWRQWCADAVAATDFAGARTALGLVLAPEQRGVLLAVDPVAVVEGELTSAVVCRYTDRPGEAAAHLDEVERLAGRFRHQEALSAVAAERARLALRDSRIADGISEARVALRLADDLGLPIWIGNAHDLLGDLSLRAGEPGEAERHFSAAIAAYRQGGVPVGEANTLLSLGTLVLRTGRIALARDHLTGALTRYVQAGRRSGQAEAHIALGQVDRQAGDNDAARTRLRAAELIKVTLGDELGAANCRYRLAELTADDGDPAEAETAFGAVRADYERLGDRLGVANALRGLASVALRRRDFPGTARWLDLADTAYHDLKSDYGVALCRYLRGCLLIETRDPLEAARFLALAADSLEQTEDRPLHAHAVMLLAALHIESGAVALGEKMLREVRAEVAATRPGDLGPLDETLADLERDRRDVRERLDALAPRTRLLLDLLALVHVNDAYSYVVAGVWEPLWEHAFPSRPQPAFPDTATALIRTGLIEAVTEQTPDVGPVVKYSFTEPALRPMARDAVSAERRELVNELMTAAWAQVFMAGRAAPTRVTERAGLGIAIYSMERADLDTAWEVLQDTLPIAAGLGDNRETLRLMREVAIRGASSERYAEYLVAAAGGLDEALAMLDDDGPPELQDAIAAEIHQQMLAAHRPADALRLAETWAGRTEGADHARWLDRRARGLYALGRHDEVGAAVRDGLAQVDRWATDLQDPDRLRVSLLHCAVGSAKATRDWELSLQLNEQILHLLAAIGADEHERVYYWFSDNAALMELGRFRECELLLDRIEPIFAHHDDTVMVEAVTRARGLLTARRGDPAAALAGERAALRTAYTARDPGAAARLHVNYANHLRATNTAVSVRVAHRIAAAVLYTLTGDATEAARAVTAARDEPRRQGFRSTRPADPDTLAGILTRDPGVDLRALLNTLNPQRTDTEAAIETALQAVRKGR</sequence>
<evidence type="ECO:0000313" key="3">
    <source>
        <dbReference type="EMBL" id="SDT39562.1"/>
    </source>
</evidence>
<gene>
    <name evidence="3" type="ORF">SAMN04489716_3603</name>
</gene>
<keyword evidence="4" id="KW-1185">Reference proteome</keyword>
<dbReference type="SMART" id="SM00382">
    <property type="entry name" value="AAA"/>
    <property type="match status" value="1"/>
</dbReference>
<feature type="region of interest" description="Disordered" evidence="1">
    <location>
        <begin position="1301"/>
        <end position="1321"/>
    </location>
</feature>
<organism evidence="3 4">
    <name type="scientific">Actinoplanes derwentensis</name>
    <dbReference type="NCBI Taxonomy" id="113562"/>
    <lineage>
        <taxon>Bacteria</taxon>
        <taxon>Bacillati</taxon>
        <taxon>Actinomycetota</taxon>
        <taxon>Actinomycetes</taxon>
        <taxon>Micromonosporales</taxon>
        <taxon>Micromonosporaceae</taxon>
        <taxon>Actinoplanes</taxon>
    </lineage>
</organism>
<dbReference type="Proteomes" id="UP000198688">
    <property type="component" value="Chromosome I"/>
</dbReference>
<dbReference type="InterPro" id="IPR003593">
    <property type="entry name" value="AAA+_ATPase"/>
</dbReference>
<feature type="domain" description="AAA+ ATPase" evidence="2">
    <location>
        <begin position="24"/>
        <end position="219"/>
    </location>
</feature>
<evidence type="ECO:0000313" key="4">
    <source>
        <dbReference type="Proteomes" id="UP000198688"/>
    </source>
</evidence>